<dbReference type="Pfam" id="PF06479">
    <property type="entry name" value="Ribonuc_2-5A"/>
    <property type="match status" value="1"/>
</dbReference>
<protein>
    <submittedName>
        <fullName evidence="5">Serine/threonine-protein kinase/endoribonuclease IRE1b</fullName>
    </submittedName>
</protein>
<feature type="domain" description="Protein kinase" evidence="4">
    <location>
        <begin position="158"/>
        <end position="438"/>
    </location>
</feature>
<comment type="caution">
    <text evidence="5">The sequence shown here is derived from an EMBL/GenBank/DDBJ whole genome shotgun (WGS) entry which is preliminary data.</text>
</comment>
<evidence type="ECO:0000313" key="5">
    <source>
        <dbReference type="EMBL" id="GJT82885.1"/>
    </source>
</evidence>
<dbReference type="Pfam" id="PF00069">
    <property type="entry name" value="Pkinase"/>
    <property type="match status" value="1"/>
</dbReference>
<name>A0ABQ5H5G2_9ASTR</name>
<reference evidence="5" key="2">
    <citation type="submission" date="2022-01" db="EMBL/GenBank/DDBJ databases">
        <authorList>
            <person name="Yamashiro T."/>
            <person name="Shiraishi A."/>
            <person name="Satake H."/>
            <person name="Nakayama K."/>
        </authorList>
    </citation>
    <scope>NUCLEOTIDE SEQUENCE</scope>
</reference>
<dbReference type="GO" id="GO:0016301">
    <property type="term" value="F:kinase activity"/>
    <property type="evidence" value="ECO:0007669"/>
    <property type="project" value="UniProtKB-KW"/>
</dbReference>
<accession>A0ABQ5H5G2</accession>
<dbReference type="Gene3D" id="1.20.1440.180">
    <property type="entry name" value="KEN domain"/>
    <property type="match status" value="1"/>
</dbReference>
<dbReference type="PANTHER" id="PTHR13954:SF6">
    <property type="entry name" value="NON-SPECIFIC SERINE_THREONINE PROTEIN KINASE"/>
    <property type="match status" value="1"/>
</dbReference>
<keyword evidence="3" id="KW-0067">ATP-binding</keyword>
<keyword evidence="5" id="KW-0418">Kinase</keyword>
<evidence type="ECO:0000256" key="3">
    <source>
        <dbReference type="ARBA" id="ARBA00022840"/>
    </source>
</evidence>
<dbReference type="InterPro" id="IPR000719">
    <property type="entry name" value="Prot_kinase_dom"/>
</dbReference>
<organism evidence="5 6">
    <name type="scientific">Tanacetum coccineum</name>
    <dbReference type="NCBI Taxonomy" id="301880"/>
    <lineage>
        <taxon>Eukaryota</taxon>
        <taxon>Viridiplantae</taxon>
        <taxon>Streptophyta</taxon>
        <taxon>Embryophyta</taxon>
        <taxon>Tracheophyta</taxon>
        <taxon>Spermatophyta</taxon>
        <taxon>Magnoliopsida</taxon>
        <taxon>eudicotyledons</taxon>
        <taxon>Gunneridae</taxon>
        <taxon>Pentapetalae</taxon>
        <taxon>asterids</taxon>
        <taxon>campanulids</taxon>
        <taxon>Asterales</taxon>
        <taxon>Asteraceae</taxon>
        <taxon>Asteroideae</taxon>
        <taxon>Anthemideae</taxon>
        <taxon>Anthemidinae</taxon>
        <taxon>Tanacetum</taxon>
    </lineage>
</organism>
<evidence type="ECO:0000259" key="4">
    <source>
        <dbReference type="PROSITE" id="PS50011"/>
    </source>
</evidence>
<gene>
    <name evidence="5" type="ORF">Tco_1057227</name>
</gene>
<dbReference type="Gene3D" id="1.10.510.10">
    <property type="entry name" value="Transferase(Phosphotransferase) domain 1"/>
    <property type="match status" value="1"/>
</dbReference>
<keyword evidence="2" id="KW-0547">Nucleotide-binding</keyword>
<dbReference type="PROSITE" id="PS50011">
    <property type="entry name" value="PROTEIN_KINASE_DOM"/>
    <property type="match status" value="1"/>
</dbReference>
<dbReference type="SUPFAM" id="SSF56112">
    <property type="entry name" value="Protein kinase-like (PK-like)"/>
    <property type="match status" value="1"/>
</dbReference>
<keyword evidence="6" id="KW-1185">Reference proteome</keyword>
<dbReference type="InterPro" id="IPR010513">
    <property type="entry name" value="KEN_dom"/>
</dbReference>
<evidence type="ECO:0000256" key="2">
    <source>
        <dbReference type="ARBA" id="ARBA00022741"/>
    </source>
</evidence>
<reference evidence="5" key="1">
    <citation type="journal article" date="2022" name="Int. J. Mol. Sci.">
        <title>Draft Genome of Tanacetum Coccineum: Genomic Comparison of Closely Related Tanacetum-Family Plants.</title>
        <authorList>
            <person name="Yamashiro T."/>
            <person name="Shiraishi A."/>
            <person name="Nakayama K."/>
            <person name="Satake H."/>
        </authorList>
    </citation>
    <scope>NUCLEOTIDE SEQUENCE</scope>
</reference>
<dbReference type="EMBL" id="BQNB010019209">
    <property type="protein sequence ID" value="GJT82885.1"/>
    <property type="molecule type" value="Genomic_DNA"/>
</dbReference>
<proteinExistence type="predicted"/>
<dbReference type="PANTHER" id="PTHR13954">
    <property type="entry name" value="IRE1-RELATED"/>
    <property type="match status" value="1"/>
</dbReference>
<evidence type="ECO:0000256" key="1">
    <source>
        <dbReference type="ARBA" id="ARBA00022729"/>
    </source>
</evidence>
<keyword evidence="5" id="KW-0808">Transferase</keyword>
<evidence type="ECO:0000313" key="6">
    <source>
        <dbReference type="Proteomes" id="UP001151760"/>
    </source>
</evidence>
<dbReference type="InterPro" id="IPR011009">
    <property type="entry name" value="Kinase-like_dom_sf"/>
</dbReference>
<dbReference type="Proteomes" id="UP001151760">
    <property type="component" value="Unassembled WGS sequence"/>
</dbReference>
<keyword evidence="1" id="KW-0732">Signal</keyword>
<dbReference type="InterPro" id="IPR038357">
    <property type="entry name" value="KEN_sf"/>
</dbReference>
<sequence>MVTLFYMCVVIQEQRGEMEEERRNKILLVDPECNCRLIDADTGVFSWLVEFNEPLVYQYHHECAKDYLIMAGDAGYGNMHIYRHRHTKSQVSETIFVNGENGEIMPEESDNSFVIEKNSYEIRFYSNTLGETRVSWQLNYSTFKAFYPLVKEEVRATIPVFHTINQHEFYMFCKNFKVEKFATPLLKKIKWKLPRNEEGSGIQLCEKFVGDSEMFYGTYRDVKVMVEKLESKGDFSKHIKNLTNLGAHENIMEVIAAETDGLYDKFAYQTMFTFTMNQYVSLNLGMVTTNREWLKVLRGIINGLKFLHTHKIRHGNLLRNVFVKENGTAKLAGLGHIEWLSDRKIKMKEYLTVDIFDFGKILLNFITEGKHGCDPTWGKDGDAKWGKHGDATWEEDLEDILEELPGAEEEVKDLLRKVLHKDYELRPTLQEILEHPLFCDLSSRIDLLSQVSDFCEFQKLKAKKKEEKHLRRYRVTMNWKHPVVHALDIDEGPLLFKTWKDIFNNKAALDKAMKHRTADYEDDKLTDLVRLFRNIMSHHTEYKDQFRASLGACAAEQGDVVSFSYSKLHTETILTYLMMYDFELIRSSSLFDDDNYHEHEEEEEPQKEPTTNHVFIRRRPVFLKSHLSLKVQHRFSVLCVEDGNVILEIKEPLKKAAKREQPFSVPKGMEFRC</sequence>
<dbReference type="SMART" id="SM00220">
    <property type="entry name" value="S_TKc"/>
    <property type="match status" value="1"/>
</dbReference>
<dbReference type="InterPro" id="IPR045133">
    <property type="entry name" value="IRE1/2-like"/>
</dbReference>